<dbReference type="EMBL" id="BLAY01000111">
    <property type="protein sequence ID" value="GET41153.1"/>
    <property type="molecule type" value="Genomic_DNA"/>
</dbReference>
<proteinExistence type="predicted"/>
<evidence type="ECO:0000256" key="4">
    <source>
        <dbReference type="ARBA" id="ARBA00023004"/>
    </source>
</evidence>
<dbReference type="InterPro" id="IPR010255">
    <property type="entry name" value="Haem_peroxidase_sf"/>
</dbReference>
<dbReference type="PROSITE" id="PS50292">
    <property type="entry name" value="PEROXIDASE_3"/>
    <property type="match status" value="1"/>
</dbReference>
<dbReference type="PANTHER" id="PTHR11903:SF39">
    <property type="entry name" value="PROSTAGLANDIN G_H SYNTHASE 2-LIKE"/>
    <property type="match status" value="1"/>
</dbReference>
<keyword evidence="3" id="KW-0560">Oxidoreductase</keyword>
<evidence type="ECO:0000313" key="6">
    <source>
        <dbReference type="Proteomes" id="UP001050975"/>
    </source>
</evidence>
<dbReference type="CDD" id="cd09816">
    <property type="entry name" value="prostaglandin_endoperoxide_synthase"/>
    <property type="match status" value="1"/>
</dbReference>
<dbReference type="GO" id="GO:0046872">
    <property type="term" value="F:metal ion binding"/>
    <property type="evidence" value="ECO:0007669"/>
    <property type="project" value="UniProtKB-KW"/>
</dbReference>
<sequence>MATKKRDKSRDGFKNRLESYALSHLKPIWDFIQSNEGLKKAVNKKLINNAIYKLPTRPYPFSTMAPYTSWDSLTDRTYSLLHLGPVEKLPDNLPSVEAAADLFRKINGKTKYSPKSTVLFPYFVQWFTDGFLRTDRTNHLKNTSNHQIDLCPLYGLNHSITEMLRSHQGGKLKSQFINGEEYPPYYYDENGQVKEEFKDLPRAHAEGEGSMWEKVPPEQKHKSFAMGIEVERANVQIGYVMLNTLFLREHNRLCDLLAQNYPTWDDERLFQTARNIVIVLLMRIVVEEYINHITPYHFKFITDPLAFTNEKWYRPNWMPFEFSLVYRWHSALPDTLTYDGKPMHMTQTMWNNDLITNKGLGALFEESSSQPATIIGLFNTPDFLIPVEIASIKMGREAKLRSYNDYREICGFPRVTDFNQITGDETAQAKLKQLYGHVDNIDLYVGIFAEDRAWENSNVPLMIARIVAIDAFSQALTNPLLAEGIFNEKTFSTVGWEVINTTNTLTQIVHRNIPQKDRQFKVTFDLKPREV</sequence>
<dbReference type="InterPro" id="IPR050783">
    <property type="entry name" value="Oxylipin_biosynth_metab"/>
</dbReference>
<dbReference type="Gene3D" id="1.10.640.10">
    <property type="entry name" value="Haem peroxidase domain superfamily, animal type"/>
    <property type="match status" value="1"/>
</dbReference>
<dbReference type="PANTHER" id="PTHR11903">
    <property type="entry name" value="PROSTAGLANDIN G/H SYNTHASE"/>
    <property type="match status" value="1"/>
</dbReference>
<dbReference type="AlphaFoldDB" id="A0AAV3XF05"/>
<gene>
    <name evidence="5" type="ORF">MiSe_59650</name>
</gene>
<evidence type="ECO:0000313" key="5">
    <source>
        <dbReference type="EMBL" id="GET41153.1"/>
    </source>
</evidence>
<reference evidence="5" key="1">
    <citation type="submission" date="2019-10" db="EMBL/GenBank/DDBJ databases">
        <title>Draft genome sequece of Microseira wollei NIES-4236.</title>
        <authorList>
            <person name="Yamaguchi H."/>
            <person name="Suzuki S."/>
            <person name="Kawachi M."/>
        </authorList>
    </citation>
    <scope>NUCLEOTIDE SEQUENCE</scope>
    <source>
        <strain evidence="5">NIES-4236</strain>
    </source>
</reference>
<dbReference type="GO" id="GO:0016702">
    <property type="term" value="F:oxidoreductase activity, acting on single donors with incorporation of molecular oxygen, incorporation of two atoms of oxygen"/>
    <property type="evidence" value="ECO:0007669"/>
    <property type="project" value="TreeGrafter"/>
</dbReference>
<dbReference type="PRINTS" id="PR00457">
    <property type="entry name" value="ANPEROXIDASE"/>
</dbReference>
<dbReference type="Pfam" id="PF03098">
    <property type="entry name" value="An_peroxidase"/>
    <property type="match status" value="1"/>
</dbReference>
<dbReference type="GO" id="GO:0005737">
    <property type="term" value="C:cytoplasm"/>
    <property type="evidence" value="ECO:0007669"/>
    <property type="project" value="TreeGrafter"/>
</dbReference>
<keyword evidence="1" id="KW-0479">Metal-binding</keyword>
<dbReference type="SUPFAM" id="SSF48113">
    <property type="entry name" value="Heme-dependent peroxidases"/>
    <property type="match status" value="1"/>
</dbReference>
<keyword evidence="2" id="KW-0223">Dioxygenase</keyword>
<dbReference type="GO" id="GO:0006979">
    <property type="term" value="P:response to oxidative stress"/>
    <property type="evidence" value="ECO:0007669"/>
    <property type="project" value="InterPro"/>
</dbReference>
<evidence type="ECO:0000256" key="2">
    <source>
        <dbReference type="ARBA" id="ARBA00022964"/>
    </source>
</evidence>
<protein>
    <submittedName>
        <fullName evidence="5">Heme peroxidase</fullName>
    </submittedName>
</protein>
<organism evidence="5 6">
    <name type="scientific">Microseira wollei NIES-4236</name>
    <dbReference type="NCBI Taxonomy" id="2530354"/>
    <lineage>
        <taxon>Bacteria</taxon>
        <taxon>Bacillati</taxon>
        <taxon>Cyanobacteriota</taxon>
        <taxon>Cyanophyceae</taxon>
        <taxon>Oscillatoriophycideae</taxon>
        <taxon>Aerosakkonematales</taxon>
        <taxon>Aerosakkonemataceae</taxon>
        <taxon>Microseira</taxon>
    </lineage>
</organism>
<dbReference type="InterPro" id="IPR037120">
    <property type="entry name" value="Haem_peroxidase_sf_animal"/>
</dbReference>
<dbReference type="GO" id="GO:0004666">
    <property type="term" value="F:prostaglandin-endoperoxide synthase activity"/>
    <property type="evidence" value="ECO:0007669"/>
    <property type="project" value="TreeGrafter"/>
</dbReference>
<dbReference type="RefSeq" id="WP_226587370.1">
    <property type="nucleotide sequence ID" value="NZ_BLAY01000111.1"/>
</dbReference>
<dbReference type="GO" id="GO:0004601">
    <property type="term" value="F:peroxidase activity"/>
    <property type="evidence" value="ECO:0007669"/>
    <property type="project" value="UniProtKB-KW"/>
</dbReference>
<accession>A0AAV3XF05</accession>
<dbReference type="InterPro" id="IPR019791">
    <property type="entry name" value="Haem_peroxidase_animal"/>
</dbReference>
<dbReference type="Proteomes" id="UP001050975">
    <property type="component" value="Unassembled WGS sequence"/>
</dbReference>
<keyword evidence="6" id="KW-1185">Reference proteome</keyword>
<evidence type="ECO:0000256" key="3">
    <source>
        <dbReference type="ARBA" id="ARBA00023002"/>
    </source>
</evidence>
<dbReference type="GO" id="GO:0006631">
    <property type="term" value="P:fatty acid metabolic process"/>
    <property type="evidence" value="ECO:0007669"/>
    <property type="project" value="UniProtKB-ARBA"/>
</dbReference>
<keyword evidence="4" id="KW-0408">Iron</keyword>
<keyword evidence="5" id="KW-0575">Peroxidase</keyword>
<dbReference type="GO" id="GO:0020037">
    <property type="term" value="F:heme binding"/>
    <property type="evidence" value="ECO:0007669"/>
    <property type="project" value="InterPro"/>
</dbReference>
<evidence type="ECO:0000256" key="1">
    <source>
        <dbReference type="ARBA" id="ARBA00022723"/>
    </source>
</evidence>
<name>A0AAV3XF05_9CYAN</name>
<comment type="caution">
    <text evidence="5">The sequence shown here is derived from an EMBL/GenBank/DDBJ whole genome shotgun (WGS) entry which is preliminary data.</text>
</comment>